<evidence type="ECO:0000313" key="3">
    <source>
        <dbReference type="Proteomes" id="UP000515150"/>
    </source>
</evidence>
<reference evidence="4" key="1">
    <citation type="submission" date="2025-08" db="UniProtKB">
        <authorList>
            <consortium name="RefSeq"/>
        </authorList>
    </citation>
    <scope>IDENTIFICATION</scope>
</reference>
<sequence length="248" mass="26467">MLQPPEPSQELVRWLAALRLSQYTSCFHEAGYQSLEDCRALTDDLLLGLNVLSARHRRRILRSLEAVGLKAQTSGGCEEDNDRRTEQGRHVERSQTLPPGAGPGINTDDPPQPAPRNAKNMGATTPDHLRTPMSVTSSSSGSLSVSEAPSDSEADSSGRVPHSSSPVVPAPAEGPVPVTAEDHSYCQGEAAEGPVKQAQARAETAEAPLVTCSVPPSCGCACKLHNIIVHVLCFTRSDKSQQRNIYGL</sequence>
<dbReference type="Proteomes" id="UP000515150">
    <property type="component" value="Chromosome 2"/>
</dbReference>
<feature type="region of interest" description="Disordered" evidence="1">
    <location>
        <begin position="70"/>
        <end position="180"/>
    </location>
</feature>
<dbReference type="PANTHER" id="PTHR45899:SF2">
    <property type="entry name" value="RHO GTPASE ACTIVATING PROTEIN AT 15B, ISOFORM C"/>
    <property type="match status" value="1"/>
</dbReference>
<dbReference type="GO" id="GO:0005737">
    <property type="term" value="C:cytoplasm"/>
    <property type="evidence" value="ECO:0007669"/>
    <property type="project" value="TreeGrafter"/>
</dbReference>
<evidence type="ECO:0000259" key="2">
    <source>
        <dbReference type="PROSITE" id="PS50105"/>
    </source>
</evidence>
<dbReference type="SMART" id="SM00454">
    <property type="entry name" value="SAM"/>
    <property type="match status" value="1"/>
</dbReference>
<dbReference type="AlphaFoldDB" id="A0A9W2XMZ3"/>
<dbReference type="SUPFAM" id="SSF47769">
    <property type="entry name" value="SAM/Pointed domain"/>
    <property type="match status" value="1"/>
</dbReference>
<dbReference type="GO" id="GO:0005547">
    <property type="term" value="F:phosphatidylinositol-3,4,5-trisphosphate binding"/>
    <property type="evidence" value="ECO:0007669"/>
    <property type="project" value="TreeGrafter"/>
</dbReference>
<accession>A0A9W2XMZ3</accession>
<gene>
    <name evidence="4" type="primary">LOC129603826</name>
</gene>
<dbReference type="RefSeq" id="XP_055363033.1">
    <property type="nucleotide sequence ID" value="XM_055507058.1"/>
</dbReference>
<evidence type="ECO:0000256" key="1">
    <source>
        <dbReference type="SAM" id="MobiDB-lite"/>
    </source>
</evidence>
<protein>
    <submittedName>
        <fullName evidence="4">Uncharacterized protein LOC129603826 isoform X2</fullName>
    </submittedName>
</protein>
<organism evidence="3 4">
    <name type="scientific">Betta splendens</name>
    <name type="common">Siamese fighting fish</name>
    <dbReference type="NCBI Taxonomy" id="158456"/>
    <lineage>
        <taxon>Eukaryota</taxon>
        <taxon>Metazoa</taxon>
        <taxon>Chordata</taxon>
        <taxon>Craniata</taxon>
        <taxon>Vertebrata</taxon>
        <taxon>Euteleostomi</taxon>
        <taxon>Actinopterygii</taxon>
        <taxon>Neopterygii</taxon>
        <taxon>Teleostei</taxon>
        <taxon>Neoteleostei</taxon>
        <taxon>Acanthomorphata</taxon>
        <taxon>Anabantaria</taxon>
        <taxon>Anabantiformes</taxon>
        <taxon>Anabantoidei</taxon>
        <taxon>Osphronemidae</taxon>
        <taxon>Betta</taxon>
    </lineage>
</organism>
<dbReference type="Gene3D" id="1.10.150.50">
    <property type="entry name" value="Transcription Factor, Ets-1"/>
    <property type="match status" value="1"/>
</dbReference>
<dbReference type="InterPro" id="IPR001660">
    <property type="entry name" value="SAM"/>
</dbReference>
<keyword evidence="3" id="KW-1185">Reference proteome</keyword>
<feature type="compositionally biased region" description="Basic and acidic residues" evidence="1">
    <location>
        <begin position="81"/>
        <end position="93"/>
    </location>
</feature>
<dbReference type="Pfam" id="PF00536">
    <property type="entry name" value="SAM_1"/>
    <property type="match status" value="1"/>
</dbReference>
<dbReference type="PANTHER" id="PTHR45899">
    <property type="entry name" value="RHO GTPASE ACTIVATING PROTEIN AT 15B, ISOFORM C"/>
    <property type="match status" value="1"/>
</dbReference>
<evidence type="ECO:0000313" key="4">
    <source>
        <dbReference type="RefSeq" id="XP_055363033.1"/>
    </source>
</evidence>
<dbReference type="InterPro" id="IPR013761">
    <property type="entry name" value="SAM/pointed_sf"/>
</dbReference>
<dbReference type="PROSITE" id="PS50105">
    <property type="entry name" value="SAM_DOMAIN"/>
    <property type="match status" value="1"/>
</dbReference>
<dbReference type="InterPro" id="IPR052227">
    <property type="entry name" value="Arf-Rho-GAP_ANK-PH_domain"/>
</dbReference>
<dbReference type="GeneID" id="129603826"/>
<feature type="domain" description="SAM" evidence="2">
    <location>
        <begin position="6"/>
        <end position="70"/>
    </location>
</feature>
<feature type="compositionally biased region" description="Low complexity" evidence="1">
    <location>
        <begin position="134"/>
        <end position="167"/>
    </location>
</feature>
<proteinExistence type="predicted"/>
<name>A0A9W2XMZ3_BETSP</name>